<evidence type="ECO:0000313" key="2">
    <source>
        <dbReference type="EMBL" id="SFA87873.1"/>
    </source>
</evidence>
<gene>
    <name evidence="2" type="ORF">SAMN05421688_1419</name>
</gene>
<proteinExistence type="predicted"/>
<accession>A0A1I0WIP5</accession>
<dbReference type="SUPFAM" id="SSF47090">
    <property type="entry name" value="PGBD-like"/>
    <property type="match status" value="1"/>
</dbReference>
<dbReference type="Proteomes" id="UP000198796">
    <property type="component" value="Unassembled WGS sequence"/>
</dbReference>
<name>A0A1I0WIP5_9RHOB</name>
<dbReference type="InterPro" id="IPR036365">
    <property type="entry name" value="PGBD-like_sf"/>
</dbReference>
<dbReference type="AlphaFoldDB" id="A0A1I0WIP5"/>
<evidence type="ECO:0000259" key="1">
    <source>
        <dbReference type="Pfam" id="PF01471"/>
    </source>
</evidence>
<dbReference type="Pfam" id="PF01471">
    <property type="entry name" value="PG_binding_1"/>
    <property type="match status" value="1"/>
</dbReference>
<dbReference type="STRING" id="871651.SAMN05421688_1419"/>
<feature type="domain" description="Peptidoglycan binding-like" evidence="1">
    <location>
        <begin position="155"/>
        <end position="202"/>
    </location>
</feature>
<dbReference type="RefSeq" id="WP_092062321.1">
    <property type="nucleotide sequence ID" value="NZ_FOJU01000002.1"/>
</dbReference>
<sequence>MVSHEKQSPVRFGPGIFIAATVVSLLATPILAADDQGRFAVDGVGRQPCSVLVEAVRSENREQIIAFASWTDGFLTGANVYGLDTFDITPWQPIELLQAKLRQYCEANPDVAVINALGRLASVLEPDRLAEADELVSVRNDGQGVFIYGAMLDRVRQALAEAGHPAPSEGFDAKFADALVTYQAANDLPQTGLPDLATLNSLFP</sequence>
<keyword evidence="3" id="KW-1185">Reference proteome</keyword>
<dbReference type="EMBL" id="FOJU01000002">
    <property type="protein sequence ID" value="SFA87873.1"/>
    <property type="molecule type" value="Genomic_DNA"/>
</dbReference>
<reference evidence="2 3" key="1">
    <citation type="submission" date="2016-10" db="EMBL/GenBank/DDBJ databases">
        <authorList>
            <person name="de Groot N.N."/>
        </authorList>
    </citation>
    <scope>NUCLEOTIDE SEQUENCE [LARGE SCALE GENOMIC DNA]</scope>
    <source>
        <strain evidence="2 3">DSM 29316</strain>
    </source>
</reference>
<organism evidence="2 3">
    <name type="scientific">Poseidonocella pacifica</name>
    <dbReference type="NCBI Taxonomy" id="871651"/>
    <lineage>
        <taxon>Bacteria</taxon>
        <taxon>Pseudomonadati</taxon>
        <taxon>Pseudomonadota</taxon>
        <taxon>Alphaproteobacteria</taxon>
        <taxon>Rhodobacterales</taxon>
        <taxon>Roseobacteraceae</taxon>
        <taxon>Poseidonocella</taxon>
    </lineage>
</organism>
<evidence type="ECO:0000313" key="3">
    <source>
        <dbReference type="Proteomes" id="UP000198796"/>
    </source>
</evidence>
<protein>
    <submittedName>
        <fullName evidence="2">Putative peptidoglycan binding domain-containing protein</fullName>
    </submittedName>
</protein>
<dbReference type="InterPro" id="IPR002477">
    <property type="entry name" value="Peptidoglycan-bd-like"/>
</dbReference>